<protein>
    <recommendedName>
        <fullName evidence="6">Penicillinase repressor</fullName>
    </recommendedName>
</protein>
<dbReference type="Gene3D" id="1.10.4040.10">
    <property type="entry name" value="Penicillinase repressor domain"/>
    <property type="match status" value="1"/>
</dbReference>
<evidence type="ECO:0000256" key="1">
    <source>
        <dbReference type="ARBA" id="ARBA00023015"/>
    </source>
</evidence>
<dbReference type="GO" id="GO:0003677">
    <property type="term" value="F:DNA binding"/>
    <property type="evidence" value="ECO:0007669"/>
    <property type="project" value="UniProtKB-KW"/>
</dbReference>
<dbReference type="SUPFAM" id="SSF46785">
    <property type="entry name" value="Winged helix' DNA-binding domain"/>
    <property type="match status" value="1"/>
</dbReference>
<keyword evidence="4" id="KW-0175">Coiled coil</keyword>
<dbReference type="Pfam" id="PF03965">
    <property type="entry name" value="Penicillinase_R"/>
    <property type="match status" value="1"/>
</dbReference>
<gene>
    <name evidence="5" type="ORF">S12H4_43863</name>
</gene>
<evidence type="ECO:0000313" key="5">
    <source>
        <dbReference type="EMBL" id="GAJ11275.1"/>
    </source>
</evidence>
<keyword evidence="3" id="KW-0804">Transcription</keyword>
<keyword evidence="1" id="KW-0805">Transcription regulation</keyword>
<sequence>MMNRMVAKGLLRTERLRNLILYRSAITRAEAQGGEVMRAIRRAFDGALTPMMQFLLDNNKLSAEQLKELEALIKSKKAEMDSNE</sequence>
<dbReference type="InterPro" id="IPR005650">
    <property type="entry name" value="BlaI_family"/>
</dbReference>
<dbReference type="GO" id="GO:0045892">
    <property type="term" value="P:negative regulation of DNA-templated transcription"/>
    <property type="evidence" value="ECO:0007669"/>
    <property type="project" value="InterPro"/>
</dbReference>
<proteinExistence type="predicted"/>
<organism evidence="5">
    <name type="scientific">marine sediment metagenome</name>
    <dbReference type="NCBI Taxonomy" id="412755"/>
    <lineage>
        <taxon>unclassified sequences</taxon>
        <taxon>metagenomes</taxon>
        <taxon>ecological metagenomes</taxon>
    </lineage>
</organism>
<feature type="coiled-coil region" evidence="4">
    <location>
        <begin position="52"/>
        <end position="79"/>
    </location>
</feature>
<evidence type="ECO:0008006" key="6">
    <source>
        <dbReference type="Google" id="ProtNLM"/>
    </source>
</evidence>
<evidence type="ECO:0000256" key="3">
    <source>
        <dbReference type="ARBA" id="ARBA00023163"/>
    </source>
</evidence>
<evidence type="ECO:0000256" key="4">
    <source>
        <dbReference type="SAM" id="Coils"/>
    </source>
</evidence>
<dbReference type="EMBL" id="BARW01026969">
    <property type="protein sequence ID" value="GAJ11275.1"/>
    <property type="molecule type" value="Genomic_DNA"/>
</dbReference>
<accession>X1VQ35</accession>
<dbReference type="InterPro" id="IPR036390">
    <property type="entry name" value="WH_DNA-bd_sf"/>
</dbReference>
<name>X1VQ35_9ZZZZ</name>
<keyword evidence="2" id="KW-0238">DNA-binding</keyword>
<dbReference type="AlphaFoldDB" id="X1VQ35"/>
<evidence type="ECO:0000256" key="2">
    <source>
        <dbReference type="ARBA" id="ARBA00023125"/>
    </source>
</evidence>
<reference evidence="5" key="1">
    <citation type="journal article" date="2014" name="Front. Microbiol.">
        <title>High frequency of phylogenetically diverse reductive dehalogenase-homologous genes in deep subseafloor sedimentary metagenomes.</title>
        <authorList>
            <person name="Kawai M."/>
            <person name="Futagami T."/>
            <person name="Toyoda A."/>
            <person name="Takaki Y."/>
            <person name="Nishi S."/>
            <person name="Hori S."/>
            <person name="Arai W."/>
            <person name="Tsubouchi T."/>
            <person name="Morono Y."/>
            <person name="Uchiyama I."/>
            <person name="Ito T."/>
            <person name="Fujiyama A."/>
            <person name="Inagaki F."/>
            <person name="Takami H."/>
        </authorList>
    </citation>
    <scope>NUCLEOTIDE SEQUENCE</scope>
    <source>
        <strain evidence="5">Expedition CK06-06</strain>
    </source>
</reference>
<comment type="caution">
    <text evidence="5">The sequence shown here is derived from an EMBL/GenBank/DDBJ whole genome shotgun (WGS) entry which is preliminary data.</text>
</comment>